<protein>
    <submittedName>
        <fullName evidence="3">Uncharacterized protein</fullName>
    </submittedName>
</protein>
<reference evidence="4" key="1">
    <citation type="submission" date="2016-06" db="EMBL/GenBank/DDBJ databases">
        <authorList>
            <person name="Varghese N."/>
            <person name="Submissions Spin"/>
        </authorList>
    </citation>
    <scope>NUCLEOTIDE SEQUENCE [LARGE SCALE GENOMIC DNA]</scope>
    <source>
        <strain evidence="4">DSM 43816</strain>
    </source>
</reference>
<name>A0A1C4ZWX8_MICEC</name>
<dbReference type="InterPro" id="IPR006311">
    <property type="entry name" value="TAT_signal"/>
</dbReference>
<feature type="region of interest" description="Disordered" evidence="1">
    <location>
        <begin position="154"/>
        <end position="180"/>
    </location>
</feature>
<feature type="chain" id="PRO_5008710651" evidence="2">
    <location>
        <begin position="36"/>
        <end position="255"/>
    </location>
</feature>
<evidence type="ECO:0000256" key="1">
    <source>
        <dbReference type="SAM" id="MobiDB-lite"/>
    </source>
</evidence>
<evidence type="ECO:0000256" key="2">
    <source>
        <dbReference type="SAM" id="SignalP"/>
    </source>
</evidence>
<dbReference type="EMBL" id="LT607413">
    <property type="protein sequence ID" value="SCF37467.1"/>
    <property type="molecule type" value="Genomic_DNA"/>
</dbReference>
<organism evidence="3 4">
    <name type="scientific">Micromonospora echinospora</name>
    <name type="common">Micromonospora purpurea</name>
    <dbReference type="NCBI Taxonomy" id="1877"/>
    <lineage>
        <taxon>Bacteria</taxon>
        <taxon>Bacillati</taxon>
        <taxon>Actinomycetota</taxon>
        <taxon>Actinomycetes</taxon>
        <taxon>Micromonosporales</taxon>
        <taxon>Micromonosporaceae</taxon>
        <taxon>Micromonospora</taxon>
    </lineage>
</organism>
<gene>
    <name evidence="3" type="ORF">GA0070618_5915</name>
</gene>
<evidence type="ECO:0000313" key="4">
    <source>
        <dbReference type="Proteomes" id="UP000198253"/>
    </source>
</evidence>
<evidence type="ECO:0000313" key="3">
    <source>
        <dbReference type="EMBL" id="SCF37467.1"/>
    </source>
</evidence>
<accession>A0A1C4ZWX8</accession>
<dbReference type="PROSITE" id="PS51318">
    <property type="entry name" value="TAT"/>
    <property type="match status" value="1"/>
</dbReference>
<keyword evidence="2" id="KW-0732">Signal</keyword>
<dbReference type="InParanoid" id="A0A1C4ZWX8"/>
<dbReference type="AlphaFoldDB" id="A0A1C4ZWX8"/>
<dbReference type="Proteomes" id="UP000198253">
    <property type="component" value="Chromosome I"/>
</dbReference>
<keyword evidence="4" id="KW-1185">Reference proteome</keyword>
<sequence length="255" mass="26279">MTEEMSTSRRKGLAALGVVLGMTLLGTAVAPSAHAAGKTAPEGRDIAAPAGTAYSVTIVNKSEIDDENAIVFQQQPNQPSDVHSLAWLSKMCHAGTEVTFSWTIDYNFVWGQTGTLKPGVNYDAGQIIPADLDNGNTVSLSYVNGGFEFGKPTSGAGSGSLDINQDDSVPGSGSPDQGSVGIGMSGAGTFVVPTQSDTGAGFSVTPTYYLAFGSYKPGTVVSESILTSPTALVFPDGETDATAVFDGKSWTITFD</sequence>
<proteinExistence type="predicted"/>
<feature type="signal peptide" evidence="2">
    <location>
        <begin position="1"/>
        <end position="35"/>
    </location>
</feature>
<dbReference type="RefSeq" id="WP_197701681.1">
    <property type="nucleotide sequence ID" value="NZ_LT607413.1"/>
</dbReference>